<dbReference type="EMBL" id="UGVC01000001">
    <property type="protein sequence ID" value="SUD92364.1"/>
    <property type="molecule type" value="Genomic_DNA"/>
</dbReference>
<evidence type="ECO:0000313" key="1">
    <source>
        <dbReference type="EMBL" id="SUD92364.1"/>
    </source>
</evidence>
<proteinExistence type="predicted"/>
<gene>
    <name evidence="1" type="ORF">NCTC10526_02762</name>
</gene>
<dbReference type="Proteomes" id="UP000254123">
    <property type="component" value="Unassembled WGS sequence"/>
</dbReference>
<keyword evidence="2" id="KW-1185">Reference proteome</keyword>
<organism evidence="1 2">
    <name type="scientific">Psychrobacter phenylpyruvicus</name>
    <dbReference type="NCBI Taxonomy" id="29432"/>
    <lineage>
        <taxon>Bacteria</taxon>
        <taxon>Pseudomonadati</taxon>
        <taxon>Pseudomonadota</taxon>
        <taxon>Gammaproteobacteria</taxon>
        <taxon>Moraxellales</taxon>
        <taxon>Moraxellaceae</taxon>
        <taxon>Psychrobacter</taxon>
    </lineage>
</organism>
<name>A0A379LRM1_9GAMM</name>
<accession>A0A379LRM1</accession>
<protein>
    <submittedName>
        <fullName evidence="1">Uncharacterized protein</fullName>
    </submittedName>
</protein>
<reference evidence="1 2" key="1">
    <citation type="submission" date="2018-06" db="EMBL/GenBank/DDBJ databases">
        <authorList>
            <consortium name="Pathogen Informatics"/>
            <person name="Doyle S."/>
        </authorList>
    </citation>
    <scope>NUCLEOTIDE SEQUENCE [LARGE SCALE GENOMIC DNA]</scope>
    <source>
        <strain evidence="1 2">NCTC10526</strain>
    </source>
</reference>
<dbReference type="AlphaFoldDB" id="A0A379LRM1"/>
<sequence>MGRFFTGKLEKTLPDNDGSDYFTIILANDEVISVSVPKVLSLNLASYLPAFMASR</sequence>
<evidence type="ECO:0000313" key="2">
    <source>
        <dbReference type="Proteomes" id="UP000254123"/>
    </source>
</evidence>